<accession>A0A7S1XEE9</accession>
<gene>
    <name evidence="3" type="ORF">CCAE0312_LOCUS6271</name>
</gene>
<evidence type="ECO:0000256" key="1">
    <source>
        <dbReference type="SAM" id="Coils"/>
    </source>
</evidence>
<feature type="compositionally biased region" description="Low complexity" evidence="2">
    <location>
        <begin position="14"/>
        <end position="37"/>
    </location>
</feature>
<keyword evidence="1" id="KW-0175">Coiled coil</keyword>
<feature type="region of interest" description="Disordered" evidence="2">
    <location>
        <begin position="1"/>
        <end position="46"/>
    </location>
</feature>
<evidence type="ECO:0000313" key="3">
    <source>
        <dbReference type="EMBL" id="CAD9234183.1"/>
    </source>
</evidence>
<organism evidence="3">
    <name type="scientific">Compsopogon caeruleus</name>
    <dbReference type="NCBI Taxonomy" id="31354"/>
    <lineage>
        <taxon>Eukaryota</taxon>
        <taxon>Rhodophyta</taxon>
        <taxon>Compsopogonophyceae</taxon>
        <taxon>Compsopogonales</taxon>
        <taxon>Compsopogonaceae</taxon>
        <taxon>Compsopogon</taxon>
    </lineage>
</organism>
<evidence type="ECO:0000256" key="2">
    <source>
        <dbReference type="SAM" id="MobiDB-lite"/>
    </source>
</evidence>
<proteinExistence type="predicted"/>
<dbReference type="AlphaFoldDB" id="A0A7S1XEE9"/>
<reference evidence="3" key="1">
    <citation type="submission" date="2021-01" db="EMBL/GenBank/DDBJ databases">
        <authorList>
            <person name="Corre E."/>
            <person name="Pelletier E."/>
            <person name="Niang G."/>
            <person name="Scheremetjew M."/>
            <person name="Finn R."/>
            <person name="Kale V."/>
            <person name="Holt S."/>
            <person name="Cochrane G."/>
            <person name="Meng A."/>
            <person name="Brown T."/>
            <person name="Cohen L."/>
        </authorList>
    </citation>
    <scope>NUCLEOTIDE SEQUENCE</scope>
    <source>
        <strain evidence="3">SAG 36.94</strain>
    </source>
</reference>
<dbReference type="EMBL" id="HBGH01011303">
    <property type="protein sequence ID" value="CAD9234183.1"/>
    <property type="molecule type" value="Transcribed_RNA"/>
</dbReference>
<name>A0A7S1XEE9_9RHOD</name>
<sequence>MFEESQDMEIRENNSLSSNEVISSGGSSSDEMSSLVDWETSEEGDTNGIQFSIGRVLPSGRCSSLRTELEELTARLNKAREENIALTDVYAGIRSVLSILLLTQEMGDRIF</sequence>
<protein>
    <submittedName>
        <fullName evidence="3">Uncharacterized protein</fullName>
    </submittedName>
</protein>
<feature type="coiled-coil region" evidence="1">
    <location>
        <begin position="62"/>
        <end position="89"/>
    </location>
</feature>